<name>A0AAE0EIP7_9ROSI</name>
<dbReference type="PANTHER" id="PTHR31973">
    <property type="entry name" value="POLYPROTEIN, PUTATIVE-RELATED"/>
    <property type="match status" value="1"/>
</dbReference>
<accession>A0AAE0EIP7</accession>
<dbReference type="AlphaFoldDB" id="A0AAE0EIP7"/>
<evidence type="ECO:0000259" key="1">
    <source>
        <dbReference type="Pfam" id="PF10551"/>
    </source>
</evidence>
<dbReference type="Pfam" id="PF10551">
    <property type="entry name" value="MULE"/>
    <property type="match status" value="1"/>
</dbReference>
<feature type="domain" description="MULE transposase" evidence="1">
    <location>
        <begin position="42"/>
        <end position="136"/>
    </location>
</feature>
<protein>
    <recommendedName>
        <fullName evidence="1">MULE transposase domain-containing protein</fullName>
    </recommendedName>
</protein>
<evidence type="ECO:0000313" key="2">
    <source>
        <dbReference type="EMBL" id="KAK3229509.1"/>
    </source>
</evidence>
<sequence>MLVKSNPGTVTKIETDRTNRFKYGFMALGACIEGFNTVIRPIITVDATHLKSKSRGVLLVAVCKDGNEMIYPLAFGFANFKNIKSWTWFLTQLHRVILHPELMMIVSDRHTGISNGMRAKFADAAHGVCAYHLAKNMKQHCRKRGEVINIYYRATFMYHVEEFDRLMAELRAMHPKVYDELLEVGIHKFSSVHIPKKRYHMMTTNIAESMNSCLLAIRKLSIRSIAELSEICCNVGSTTSEAYPMAVNPVPKPEAWDITDDVRNCIVLPWKKSD</sequence>
<gene>
    <name evidence="2" type="ORF">Dsin_001390</name>
</gene>
<proteinExistence type="predicted"/>
<reference evidence="2" key="1">
    <citation type="journal article" date="2023" name="Plant J.">
        <title>Genome sequences and population genomics provide insights into the demographic history, inbreeding, and mutation load of two 'living fossil' tree species of Dipteronia.</title>
        <authorList>
            <person name="Feng Y."/>
            <person name="Comes H.P."/>
            <person name="Chen J."/>
            <person name="Zhu S."/>
            <person name="Lu R."/>
            <person name="Zhang X."/>
            <person name="Li P."/>
            <person name="Qiu J."/>
            <person name="Olsen K.M."/>
            <person name="Qiu Y."/>
        </authorList>
    </citation>
    <scope>NUCLEOTIDE SEQUENCE</scope>
    <source>
        <strain evidence="2">NBL</strain>
    </source>
</reference>
<evidence type="ECO:0000313" key="3">
    <source>
        <dbReference type="Proteomes" id="UP001281410"/>
    </source>
</evidence>
<dbReference type="InterPro" id="IPR018289">
    <property type="entry name" value="MULE_transposase_dom"/>
</dbReference>
<dbReference type="Proteomes" id="UP001281410">
    <property type="component" value="Unassembled WGS sequence"/>
</dbReference>
<dbReference type="EMBL" id="JANJYJ010000001">
    <property type="protein sequence ID" value="KAK3229509.1"/>
    <property type="molecule type" value="Genomic_DNA"/>
</dbReference>
<dbReference type="PANTHER" id="PTHR31973:SF195">
    <property type="entry name" value="MUDR FAMILY TRANSPOSASE"/>
    <property type="match status" value="1"/>
</dbReference>
<comment type="caution">
    <text evidence="2">The sequence shown here is derived from an EMBL/GenBank/DDBJ whole genome shotgun (WGS) entry which is preliminary data.</text>
</comment>
<keyword evidence="3" id="KW-1185">Reference proteome</keyword>
<organism evidence="2 3">
    <name type="scientific">Dipteronia sinensis</name>
    <dbReference type="NCBI Taxonomy" id="43782"/>
    <lineage>
        <taxon>Eukaryota</taxon>
        <taxon>Viridiplantae</taxon>
        <taxon>Streptophyta</taxon>
        <taxon>Embryophyta</taxon>
        <taxon>Tracheophyta</taxon>
        <taxon>Spermatophyta</taxon>
        <taxon>Magnoliopsida</taxon>
        <taxon>eudicotyledons</taxon>
        <taxon>Gunneridae</taxon>
        <taxon>Pentapetalae</taxon>
        <taxon>rosids</taxon>
        <taxon>malvids</taxon>
        <taxon>Sapindales</taxon>
        <taxon>Sapindaceae</taxon>
        <taxon>Hippocastanoideae</taxon>
        <taxon>Acereae</taxon>
        <taxon>Dipteronia</taxon>
    </lineage>
</organism>